<evidence type="ECO:0000256" key="1">
    <source>
        <dbReference type="SAM" id="MobiDB-lite"/>
    </source>
</evidence>
<sequence>MEHVPLLRDAALSAPRQLFMGSRSQAMCWGASGARGHGYPRPRRWEEDDGVPSVSEDTLEVAYIVDALRPFTVGRNLVYVARGFVYVAKKVGGARSSTRFFTSYLSNEFLTALQAKRQEHGSEPTSLYWLLYAILLNPGPLDKRQEHGSAPTSLSWLLYAILLNPDPLDTIWKATRTAGRDVKWERRDNNDLDPVGAARSTPPAPPATGIIRHQGKEKHNGTSAGVAGQSLASTPRISTWRRAVREACLFRPVPSPHPSFSTAYKRIGIRPDGYAPASCVAG</sequence>
<accession>Q5ZBS5</accession>
<name>Q5ZBS5_ORYSJ</name>
<evidence type="ECO:0000313" key="2">
    <source>
        <dbReference type="EMBL" id="BAD53032.1"/>
    </source>
</evidence>
<dbReference type="EMBL" id="AP003299">
    <property type="protein sequence ID" value="BAD53032.1"/>
    <property type="molecule type" value="Genomic_DNA"/>
</dbReference>
<protein>
    <submittedName>
        <fullName evidence="2">Uncharacterized protein</fullName>
    </submittedName>
</protein>
<proteinExistence type="predicted"/>
<dbReference type="AlphaFoldDB" id="Q5ZBS5"/>
<feature type="region of interest" description="Disordered" evidence="1">
    <location>
        <begin position="187"/>
        <end position="206"/>
    </location>
</feature>
<dbReference type="Proteomes" id="UP000817658">
    <property type="component" value="Chromosome 1"/>
</dbReference>
<organism evidence="2">
    <name type="scientific">Oryza sativa subsp. japonica</name>
    <name type="common">Rice</name>
    <dbReference type="NCBI Taxonomy" id="39947"/>
    <lineage>
        <taxon>Eukaryota</taxon>
        <taxon>Viridiplantae</taxon>
        <taxon>Streptophyta</taxon>
        <taxon>Embryophyta</taxon>
        <taxon>Tracheophyta</taxon>
        <taxon>Spermatophyta</taxon>
        <taxon>Magnoliopsida</taxon>
        <taxon>Liliopsida</taxon>
        <taxon>Poales</taxon>
        <taxon>Poaceae</taxon>
        <taxon>BOP clade</taxon>
        <taxon>Oryzoideae</taxon>
        <taxon>Oryzeae</taxon>
        <taxon>Oryzinae</taxon>
        <taxon>Oryza</taxon>
        <taxon>Oryza sativa</taxon>
    </lineage>
</organism>
<gene>
    <name evidence="2" type="primary">P0699H05.38</name>
</gene>
<reference evidence="2" key="1">
    <citation type="journal article" date="2002" name="Nature">
        <title>The genome sequence and structure of rice chromosome 1.</title>
        <authorList>
            <person name="Sasaki T."/>
            <person name="Matsumoto T."/>
            <person name="Yamamoto K."/>
            <person name="Sakata K."/>
            <person name="Baba T."/>
            <person name="Katayose Y."/>
            <person name="Wu J."/>
            <person name="Niimura Y."/>
            <person name="Cheng Z."/>
            <person name="Nagamura Y."/>
            <person name="Antonio B.A."/>
            <person name="Kanamori H."/>
            <person name="Hosokawa S."/>
            <person name="Masukawa M."/>
            <person name="Arikawa K."/>
            <person name="Chiden Y."/>
            <person name="Hayashi M."/>
            <person name="Okamoto M."/>
            <person name="Ando T."/>
            <person name="Aoki H."/>
            <person name="Arita K."/>
            <person name="Hamada M."/>
            <person name="Harada C."/>
            <person name="Hijishita S."/>
            <person name="Honda M."/>
            <person name="Ichikawa Y."/>
            <person name="Idonuma A."/>
            <person name="Iijima M."/>
            <person name="Ikeda M."/>
            <person name="Ikeno M."/>
            <person name="Itoh S."/>
            <person name="Itoh T."/>
            <person name="Itoh Y."/>
            <person name="Itoh Y."/>
            <person name="Iwabuchi A."/>
            <person name="Kamiya K."/>
            <person name="Karasawa W."/>
            <person name="Katagiri S."/>
            <person name="Kikuta A."/>
            <person name="Kobayashi N."/>
            <person name="Kono I."/>
            <person name="Machita K."/>
            <person name="Maehara T."/>
            <person name="Mizuno H."/>
            <person name="Mizubayashi T."/>
            <person name="Mukai Y."/>
            <person name="Nagasaki H."/>
            <person name="Nakashima M."/>
            <person name="Nakama Y."/>
            <person name="Nakamichi Y."/>
            <person name="Nakamura M."/>
            <person name="Namiki N."/>
            <person name="Negishi M."/>
            <person name="Ohta I."/>
            <person name="Ono N."/>
            <person name="Saji S."/>
            <person name="Sakai K."/>
            <person name="Shibata M."/>
            <person name="Shimokawa T."/>
            <person name="Shomura A."/>
            <person name="Song J."/>
            <person name="Takazaki Y."/>
            <person name="Terasawa K."/>
            <person name="Tsuji K."/>
            <person name="Waki K."/>
            <person name="Yamagata H."/>
            <person name="Yamane H."/>
            <person name="Yoshiki S."/>
            <person name="Yoshihara R."/>
            <person name="Yukawa K."/>
            <person name="Zhong H."/>
            <person name="Iwama H."/>
            <person name="Endo T."/>
            <person name="Ito H."/>
            <person name="Hahn J.H."/>
            <person name="Kim H.I."/>
            <person name="Eun M.Y."/>
            <person name="Yano M."/>
            <person name="Jiang J."/>
            <person name="Gojobori T."/>
        </authorList>
    </citation>
    <scope>NUCLEOTIDE SEQUENCE [LARGE SCALE GENOMIC DNA]</scope>
</reference>